<evidence type="ECO:0000256" key="6">
    <source>
        <dbReference type="ARBA" id="ARBA00023157"/>
    </source>
</evidence>
<keyword evidence="6" id="KW-1015">Disulfide bond</keyword>
<dbReference type="PANTHER" id="PTHR33136:SF6">
    <property type="entry name" value="PROTEIN RALF-LIKE 34"/>
    <property type="match status" value="1"/>
</dbReference>
<dbReference type="GO" id="GO:0040008">
    <property type="term" value="P:regulation of growth"/>
    <property type="evidence" value="ECO:0007669"/>
    <property type="project" value="UniProtKB-ARBA"/>
</dbReference>
<gene>
    <name evidence="9" type="ORF">ACJRO7_030969</name>
</gene>
<dbReference type="GO" id="GO:0005576">
    <property type="term" value="C:extracellular region"/>
    <property type="evidence" value="ECO:0007669"/>
    <property type="project" value="UniProtKB-SubCell"/>
</dbReference>
<accession>A0ABD3JNZ3</accession>
<evidence type="ECO:0000256" key="4">
    <source>
        <dbReference type="ARBA" id="ARBA00022702"/>
    </source>
</evidence>
<organism evidence="9 10">
    <name type="scientific">Eucalyptus globulus</name>
    <name type="common">Tasmanian blue gum</name>
    <dbReference type="NCBI Taxonomy" id="34317"/>
    <lineage>
        <taxon>Eukaryota</taxon>
        <taxon>Viridiplantae</taxon>
        <taxon>Streptophyta</taxon>
        <taxon>Embryophyta</taxon>
        <taxon>Tracheophyta</taxon>
        <taxon>Spermatophyta</taxon>
        <taxon>Magnoliopsida</taxon>
        <taxon>eudicotyledons</taxon>
        <taxon>Gunneridae</taxon>
        <taxon>Pentapetalae</taxon>
        <taxon>rosids</taxon>
        <taxon>malvids</taxon>
        <taxon>Myrtales</taxon>
        <taxon>Myrtaceae</taxon>
        <taxon>Myrtoideae</taxon>
        <taxon>Eucalypteae</taxon>
        <taxon>Eucalyptus</taxon>
    </lineage>
</organism>
<dbReference type="InterPro" id="IPR008801">
    <property type="entry name" value="RALF"/>
</dbReference>
<evidence type="ECO:0000313" key="9">
    <source>
        <dbReference type="EMBL" id="KAL3726011.1"/>
    </source>
</evidence>
<sequence>MASSSVFSLALLASLLLLHSLLAAHSLAGAQAVAADEAGLKMMTSDPTMEWPGAASLYDGFFGDGDGEGEGEGEGEEEEIEGEAGRRSLFWHSIVKFYISYGALSANRVPCPPRSGRSYYTHNCFKARGPVHPYNRGCSRITLCRR</sequence>
<evidence type="ECO:0000256" key="5">
    <source>
        <dbReference type="ARBA" id="ARBA00022729"/>
    </source>
</evidence>
<protein>
    <submittedName>
        <fullName evidence="9">Uncharacterized protein</fullName>
    </submittedName>
</protein>
<evidence type="ECO:0000256" key="8">
    <source>
        <dbReference type="SAM" id="SignalP"/>
    </source>
</evidence>
<dbReference type="Pfam" id="PF05498">
    <property type="entry name" value="RALF"/>
    <property type="match status" value="1"/>
</dbReference>
<comment type="caution">
    <text evidence="9">The sequence shown here is derived from an EMBL/GenBank/DDBJ whole genome shotgun (WGS) entry which is preliminary data.</text>
</comment>
<feature type="chain" id="PRO_5044800856" evidence="8">
    <location>
        <begin position="24"/>
        <end position="146"/>
    </location>
</feature>
<keyword evidence="5 8" id="KW-0732">Signal</keyword>
<dbReference type="AlphaFoldDB" id="A0ABD3JNZ3"/>
<feature type="region of interest" description="Disordered" evidence="7">
    <location>
        <begin position="63"/>
        <end position="83"/>
    </location>
</feature>
<comment type="subcellular location">
    <subcellularLocation>
        <location evidence="1">Secreted</location>
    </subcellularLocation>
</comment>
<dbReference type="GO" id="GO:0005179">
    <property type="term" value="F:hormone activity"/>
    <property type="evidence" value="ECO:0007669"/>
    <property type="project" value="UniProtKB-KW"/>
</dbReference>
<keyword evidence="10" id="KW-1185">Reference proteome</keyword>
<name>A0ABD3JNZ3_EUCGL</name>
<dbReference type="EMBL" id="JBJKBG010000008">
    <property type="protein sequence ID" value="KAL3726011.1"/>
    <property type="molecule type" value="Genomic_DNA"/>
</dbReference>
<evidence type="ECO:0000256" key="1">
    <source>
        <dbReference type="ARBA" id="ARBA00004613"/>
    </source>
</evidence>
<keyword evidence="4" id="KW-0372">Hormone</keyword>
<reference evidence="9 10" key="1">
    <citation type="submission" date="2024-11" db="EMBL/GenBank/DDBJ databases">
        <title>Chromosome-level genome assembly of Eucalyptus globulus Labill. provides insights into its genome evolution.</title>
        <authorList>
            <person name="Li X."/>
        </authorList>
    </citation>
    <scope>NUCLEOTIDE SEQUENCE [LARGE SCALE GENOMIC DNA]</scope>
    <source>
        <strain evidence="9">CL2024</strain>
        <tissue evidence="9">Fresh tender leaves</tissue>
    </source>
</reference>
<feature type="signal peptide" evidence="8">
    <location>
        <begin position="1"/>
        <end position="23"/>
    </location>
</feature>
<comment type="similarity">
    <text evidence="2">Belongs to the plant rapid alkalinization factor (RALF) family.</text>
</comment>
<dbReference type="PANTHER" id="PTHR33136">
    <property type="entry name" value="RAPID ALKALINIZATION FACTOR-LIKE"/>
    <property type="match status" value="1"/>
</dbReference>
<proteinExistence type="inferred from homology"/>
<keyword evidence="3" id="KW-0964">Secreted</keyword>
<evidence type="ECO:0000313" key="10">
    <source>
        <dbReference type="Proteomes" id="UP001634007"/>
    </source>
</evidence>
<evidence type="ECO:0000256" key="7">
    <source>
        <dbReference type="SAM" id="MobiDB-lite"/>
    </source>
</evidence>
<evidence type="ECO:0000256" key="3">
    <source>
        <dbReference type="ARBA" id="ARBA00022525"/>
    </source>
</evidence>
<feature type="compositionally biased region" description="Acidic residues" evidence="7">
    <location>
        <begin position="65"/>
        <end position="82"/>
    </location>
</feature>
<dbReference type="Proteomes" id="UP001634007">
    <property type="component" value="Unassembled WGS sequence"/>
</dbReference>
<evidence type="ECO:0000256" key="2">
    <source>
        <dbReference type="ARBA" id="ARBA00009178"/>
    </source>
</evidence>